<organism evidence="4 5">
    <name type="scientific">Streptomyces spiralis</name>
    <dbReference type="NCBI Taxonomy" id="66376"/>
    <lineage>
        <taxon>Bacteria</taxon>
        <taxon>Bacillati</taxon>
        <taxon>Actinomycetota</taxon>
        <taxon>Actinomycetes</taxon>
        <taxon>Kitasatosporales</taxon>
        <taxon>Streptomycetaceae</taxon>
        <taxon>Streptomyces</taxon>
    </lineage>
</organism>
<feature type="transmembrane region" description="Helical" evidence="2">
    <location>
        <begin position="174"/>
        <end position="193"/>
    </location>
</feature>
<keyword evidence="2" id="KW-0472">Membrane</keyword>
<feature type="transmembrane region" description="Helical" evidence="2">
    <location>
        <begin position="35"/>
        <end position="54"/>
    </location>
</feature>
<evidence type="ECO:0000313" key="4">
    <source>
        <dbReference type="EMBL" id="GHE95497.1"/>
    </source>
</evidence>
<feature type="transmembrane region" description="Helical" evidence="2">
    <location>
        <begin position="118"/>
        <end position="136"/>
    </location>
</feature>
<dbReference type="SUPFAM" id="SSF103481">
    <property type="entry name" value="Multidrug resistance efflux transporter EmrE"/>
    <property type="match status" value="2"/>
</dbReference>
<keyword evidence="5" id="KW-1185">Reference proteome</keyword>
<dbReference type="InterPro" id="IPR037185">
    <property type="entry name" value="EmrE-like"/>
</dbReference>
<evidence type="ECO:0000313" key="5">
    <source>
        <dbReference type="Proteomes" id="UP000641386"/>
    </source>
</evidence>
<reference evidence="4" key="1">
    <citation type="journal article" date="2014" name="Int. J. Syst. Evol. Microbiol.">
        <title>Complete genome sequence of Corynebacterium casei LMG S-19264T (=DSM 44701T), isolated from a smear-ripened cheese.</title>
        <authorList>
            <consortium name="US DOE Joint Genome Institute (JGI-PGF)"/>
            <person name="Walter F."/>
            <person name="Albersmeier A."/>
            <person name="Kalinowski J."/>
            <person name="Ruckert C."/>
        </authorList>
    </citation>
    <scope>NUCLEOTIDE SEQUENCE</scope>
    <source>
        <strain evidence="4">JCM 3302</strain>
    </source>
</reference>
<evidence type="ECO:0000256" key="1">
    <source>
        <dbReference type="ARBA" id="ARBA00007362"/>
    </source>
</evidence>
<comment type="similarity">
    <text evidence="1">Belongs to the EamA transporter family.</text>
</comment>
<feature type="transmembrane region" description="Helical" evidence="2">
    <location>
        <begin position="205"/>
        <end position="226"/>
    </location>
</feature>
<accession>A0A919AAE8</accession>
<gene>
    <name evidence="4" type="ORF">GCM10014715_59840</name>
</gene>
<dbReference type="AlphaFoldDB" id="A0A919AAE8"/>
<name>A0A919AAE8_9ACTN</name>
<reference evidence="4" key="2">
    <citation type="submission" date="2020-09" db="EMBL/GenBank/DDBJ databases">
        <authorList>
            <person name="Sun Q."/>
            <person name="Ohkuma M."/>
        </authorList>
    </citation>
    <scope>NUCLEOTIDE SEQUENCE</scope>
    <source>
        <strain evidence="4">JCM 3302</strain>
    </source>
</reference>
<evidence type="ECO:0000256" key="2">
    <source>
        <dbReference type="SAM" id="Phobius"/>
    </source>
</evidence>
<feature type="transmembrane region" description="Helical" evidence="2">
    <location>
        <begin position="148"/>
        <end position="168"/>
    </location>
</feature>
<feature type="transmembrane region" description="Helical" evidence="2">
    <location>
        <begin position="232"/>
        <end position="254"/>
    </location>
</feature>
<sequence>MIAVGALLALLASLAYGSADFAAGVGSRRLAAGPVTMFVQAFGLLAAGAGVLLIPGAGPTTHALTWGALSGLGSAMGTLALYRGFSVGAMSVTATCSAVLTAVIPAIVGLLLGDHLSLLAMVGIVLAVPAVSLVSWQPQSGQRGRAGLTHGIVAGAGFALLFVALDRAGTASGAWPLVPGQAAALLLVLPFACRAHLWKAGWRPAALPTVVAGILTGTANLLFLAATGHGQLAVVAVITALYPAVTVLLARVLLAERSTRLQTTGLFVSAAAVALTSLG</sequence>
<feature type="transmembrane region" description="Helical" evidence="2">
    <location>
        <begin position="85"/>
        <end position="112"/>
    </location>
</feature>
<dbReference type="EMBL" id="BNBC01000033">
    <property type="protein sequence ID" value="GHE95497.1"/>
    <property type="molecule type" value="Genomic_DNA"/>
</dbReference>
<keyword evidence="2" id="KW-1133">Transmembrane helix</keyword>
<dbReference type="Pfam" id="PF00892">
    <property type="entry name" value="EamA"/>
    <property type="match status" value="1"/>
</dbReference>
<dbReference type="GO" id="GO:0016020">
    <property type="term" value="C:membrane"/>
    <property type="evidence" value="ECO:0007669"/>
    <property type="project" value="InterPro"/>
</dbReference>
<comment type="caution">
    <text evidence="4">The sequence shown here is derived from an EMBL/GenBank/DDBJ whole genome shotgun (WGS) entry which is preliminary data.</text>
</comment>
<proteinExistence type="inferred from homology"/>
<evidence type="ECO:0000259" key="3">
    <source>
        <dbReference type="Pfam" id="PF00892"/>
    </source>
</evidence>
<protein>
    <submittedName>
        <fullName evidence="4">Multidrug transporter</fullName>
    </submittedName>
</protein>
<feature type="domain" description="EamA" evidence="3">
    <location>
        <begin position="151"/>
        <end position="277"/>
    </location>
</feature>
<dbReference type="InterPro" id="IPR000620">
    <property type="entry name" value="EamA_dom"/>
</dbReference>
<dbReference type="Proteomes" id="UP000641386">
    <property type="component" value="Unassembled WGS sequence"/>
</dbReference>
<keyword evidence="2" id="KW-0812">Transmembrane</keyword>